<evidence type="ECO:0000313" key="1">
    <source>
        <dbReference type="EMBL" id="MDR8020123.1"/>
    </source>
</evidence>
<reference evidence="1 2" key="1">
    <citation type="submission" date="2023-09" db="EMBL/GenBank/DDBJ databases">
        <title>Description of three actinobacteria isolated from air of manufacturing shop in a pharmaceutical factory.</title>
        <authorList>
            <person name="Zhang D.-F."/>
        </authorList>
    </citation>
    <scope>NUCLEOTIDE SEQUENCE [LARGE SCALE GENOMIC DNA]</scope>
    <source>
        <strain evidence="1 2">LY-0111</strain>
    </source>
</reference>
<comment type="caution">
    <text evidence="1">The sequence shown here is derived from an EMBL/GenBank/DDBJ whole genome shotgun (WGS) entry which is preliminary data.</text>
</comment>
<keyword evidence="2" id="KW-1185">Reference proteome</keyword>
<evidence type="ECO:0000313" key="2">
    <source>
        <dbReference type="Proteomes" id="UP001251870"/>
    </source>
</evidence>
<protein>
    <submittedName>
        <fullName evidence="1">Uncharacterized protein</fullName>
    </submittedName>
</protein>
<dbReference type="RefSeq" id="WP_310549105.1">
    <property type="nucleotide sequence ID" value="NZ_JAVKGR010000016.1"/>
</dbReference>
<accession>A0ABU2DUD8</accession>
<name>A0ABU2DUD8_9MICC</name>
<organism evidence="1 2">
    <name type="scientific">Nesterenkonia aerolata</name>
    <dbReference type="NCBI Taxonomy" id="3074079"/>
    <lineage>
        <taxon>Bacteria</taxon>
        <taxon>Bacillati</taxon>
        <taxon>Actinomycetota</taxon>
        <taxon>Actinomycetes</taxon>
        <taxon>Micrococcales</taxon>
        <taxon>Micrococcaceae</taxon>
        <taxon>Nesterenkonia</taxon>
    </lineage>
</organism>
<dbReference type="EMBL" id="JAVKGR010000016">
    <property type="protein sequence ID" value="MDR8020123.1"/>
    <property type="molecule type" value="Genomic_DNA"/>
</dbReference>
<gene>
    <name evidence="1" type="ORF">RIL96_11160</name>
</gene>
<dbReference type="Proteomes" id="UP001251870">
    <property type="component" value="Unassembled WGS sequence"/>
</dbReference>
<proteinExistence type="predicted"/>
<sequence>MSPRTDLRFDGHIVGAGTASGTRLVLGCWSRTPHGPFADVMVESADGHRTLLAPDSWVAEFVSTTYRFDEVRLVDVALTRTGTGRGSTWELLAGPLSWRFTVGGRASLGHLFRAIPGPLARSLTTARLTDRIARHLMPGVRTLGSAGNDRLEWYTATDLHHLVISEARWAGAEMGGLSDVFPPTRFGFSSTPRIPSVTAVTTTVRVPVRHASY</sequence>